<proteinExistence type="predicted"/>
<dbReference type="Gene3D" id="2.60.40.10">
    <property type="entry name" value="Immunoglobulins"/>
    <property type="match status" value="1"/>
</dbReference>
<evidence type="ECO:0000256" key="1">
    <source>
        <dbReference type="SAM" id="Phobius"/>
    </source>
</evidence>
<feature type="chain" id="PRO_5009533861" description="Fibronectin type-III domain-containing protein" evidence="2">
    <location>
        <begin position="27"/>
        <end position="288"/>
    </location>
</feature>
<accession>A0A1F7Z520</accession>
<keyword evidence="1" id="KW-0472">Membrane</keyword>
<evidence type="ECO:0000256" key="2">
    <source>
        <dbReference type="SAM" id="SignalP"/>
    </source>
</evidence>
<dbReference type="AlphaFoldDB" id="A0A1F7Z520"/>
<reference evidence="4 5" key="1">
    <citation type="journal article" date="2016" name="Nat. Commun.">
        <title>Thousands of microbial genomes shed light on interconnected biogeochemical processes in an aquifer system.</title>
        <authorList>
            <person name="Anantharaman K."/>
            <person name="Brown C.T."/>
            <person name="Hug L.A."/>
            <person name="Sharon I."/>
            <person name="Castelle C.J."/>
            <person name="Probst A.J."/>
            <person name="Thomas B.C."/>
            <person name="Singh A."/>
            <person name="Wilkins M.J."/>
            <person name="Karaoz U."/>
            <person name="Brodie E.L."/>
            <person name="Williams K.H."/>
            <person name="Hubbard S.S."/>
            <person name="Banfield J.F."/>
        </authorList>
    </citation>
    <scope>NUCLEOTIDE SEQUENCE [LARGE SCALE GENOMIC DNA]</scope>
</reference>
<name>A0A1F7Z520_9BACT</name>
<dbReference type="Proteomes" id="UP000177169">
    <property type="component" value="Unassembled WGS sequence"/>
</dbReference>
<feature type="domain" description="Fibronectin type-III" evidence="3">
    <location>
        <begin position="158"/>
        <end position="248"/>
    </location>
</feature>
<dbReference type="EMBL" id="MGGR01000013">
    <property type="protein sequence ID" value="OGM33835.1"/>
    <property type="molecule type" value="Genomic_DNA"/>
</dbReference>
<keyword evidence="2" id="KW-0732">Signal</keyword>
<keyword evidence="1" id="KW-0812">Transmembrane</keyword>
<gene>
    <name evidence="4" type="ORF">A3D01_02595</name>
</gene>
<evidence type="ECO:0000313" key="4">
    <source>
        <dbReference type="EMBL" id="OGM33835.1"/>
    </source>
</evidence>
<dbReference type="InterPro" id="IPR003961">
    <property type="entry name" value="FN3_dom"/>
</dbReference>
<dbReference type="InterPro" id="IPR036116">
    <property type="entry name" value="FN3_sf"/>
</dbReference>
<feature type="transmembrane region" description="Helical" evidence="1">
    <location>
        <begin position="262"/>
        <end position="280"/>
    </location>
</feature>
<dbReference type="CDD" id="cd00063">
    <property type="entry name" value="FN3"/>
    <property type="match status" value="1"/>
</dbReference>
<evidence type="ECO:0000259" key="3">
    <source>
        <dbReference type="PROSITE" id="PS50853"/>
    </source>
</evidence>
<comment type="caution">
    <text evidence="4">The sequence shown here is derived from an EMBL/GenBank/DDBJ whole genome shotgun (WGS) entry which is preliminary data.</text>
</comment>
<protein>
    <recommendedName>
        <fullName evidence="3">Fibronectin type-III domain-containing protein</fullName>
    </recommendedName>
</protein>
<dbReference type="Pfam" id="PF00041">
    <property type="entry name" value="fn3"/>
    <property type="match status" value="1"/>
</dbReference>
<dbReference type="PROSITE" id="PS50853">
    <property type="entry name" value="FN3"/>
    <property type="match status" value="1"/>
</dbReference>
<dbReference type="SMART" id="SM00060">
    <property type="entry name" value="FN3"/>
    <property type="match status" value="1"/>
</dbReference>
<keyword evidence="1" id="KW-1133">Transmembrane helix</keyword>
<organism evidence="4 5">
    <name type="scientific">Candidatus Woesebacteria bacterium RIFCSPHIGHO2_02_FULL_39_13</name>
    <dbReference type="NCBI Taxonomy" id="1802505"/>
    <lineage>
        <taxon>Bacteria</taxon>
        <taxon>Candidatus Woeseibacteriota</taxon>
    </lineage>
</organism>
<evidence type="ECO:0000313" key="5">
    <source>
        <dbReference type="Proteomes" id="UP000177169"/>
    </source>
</evidence>
<dbReference type="InterPro" id="IPR013783">
    <property type="entry name" value="Ig-like_fold"/>
</dbReference>
<dbReference type="SUPFAM" id="SSF49265">
    <property type="entry name" value="Fibronectin type III"/>
    <property type="match status" value="1"/>
</dbReference>
<dbReference type="STRING" id="1802505.A3D01_02595"/>
<sequence length="288" mass="30062">MKLVKRTLLSLILLLGLLSFASEANAQSAPPEFPACTNPGGTLRISYADGEHAIVGESGLRVGADAVYDLEGGNVQQCFCSVDGSGVQTNWWKISSLDQDEIDTLVKLGWNFVPSGTPWGLDSSAYMAKNEAYACGGGFTTTTTSSGNPGAPSCTADRPSSPQITSIVRNGSSATISWTKSDKATHYTIAYGTVVGNYPYGVPNTGNVTSYTINALDPNTFYYYEVYAVNICMPSEPSSGGQVLGAPTGGVLGLAATGNLELIVAYLTIGAASIIAGILLKKRSDRKA</sequence>
<feature type="signal peptide" evidence="2">
    <location>
        <begin position="1"/>
        <end position="26"/>
    </location>
</feature>